<keyword evidence="2" id="KW-1185">Reference proteome</keyword>
<protein>
    <submittedName>
        <fullName evidence="1">Uncharacterized protein</fullName>
    </submittedName>
</protein>
<evidence type="ECO:0000313" key="1">
    <source>
        <dbReference type="EMBL" id="GHO91588.1"/>
    </source>
</evidence>
<dbReference type="EMBL" id="BNJK01000001">
    <property type="protein sequence ID" value="GHO91588.1"/>
    <property type="molecule type" value="Genomic_DNA"/>
</dbReference>
<dbReference type="Proteomes" id="UP000597444">
    <property type="component" value="Unassembled WGS sequence"/>
</dbReference>
<evidence type="ECO:0000313" key="2">
    <source>
        <dbReference type="Proteomes" id="UP000597444"/>
    </source>
</evidence>
<proteinExistence type="predicted"/>
<gene>
    <name evidence="1" type="ORF">KSF_016360</name>
</gene>
<organism evidence="1 2">
    <name type="scientific">Reticulibacter mediterranei</name>
    <dbReference type="NCBI Taxonomy" id="2778369"/>
    <lineage>
        <taxon>Bacteria</taxon>
        <taxon>Bacillati</taxon>
        <taxon>Chloroflexota</taxon>
        <taxon>Ktedonobacteria</taxon>
        <taxon>Ktedonobacterales</taxon>
        <taxon>Reticulibacteraceae</taxon>
        <taxon>Reticulibacter</taxon>
    </lineage>
</organism>
<comment type="caution">
    <text evidence="1">The sequence shown here is derived from an EMBL/GenBank/DDBJ whole genome shotgun (WGS) entry which is preliminary data.</text>
</comment>
<reference evidence="1" key="1">
    <citation type="submission" date="2020-10" db="EMBL/GenBank/DDBJ databases">
        <title>Taxonomic study of unclassified bacteria belonging to the class Ktedonobacteria.</title>
        <authorList>
            <person name="Yabe S."/>
            <person name="Wang C.M."/>
            <person name="Zheng Y."/>
            <person name="Sakai Y."/>
            <person name="Cavaletti L."/>
            <person name="Monciardini P."/>
            <person name="Donadio S."/>
        </authorList>
    </citation>
    <scope>NUCLEOTIDE SEQUENCE</scope>
    <source>
        <strain evidence="1">ID150040</strain>
    </source>
</reference>
<dbReference type="AlphaFoldDB" id="A0A8J3IFK8"/>
<sequence>MYIYYVLRGTSNEKPVEYEGDLSEELFPDVNLNDGPATIQQIVQNLRTEGTVAEWDDCDLTDSFFDREDSYIYFNNRWMRRSDAPWRKDRNN</sequence>
<accession>A0A8J3IFK8</accession>
<dbReference type="RefSeq" id="WP_220202475.1">
    <property type="nucleotide sequence ID" value="NZ_BNJK01000001.1"/>
</dbReference>
<name>A0A8J3IFK8_9CHLR</name>